<dbReference type="AlphaFoldDB" id="A0AAP2K3M6"/>
<evidence type="ECO:0000313" key="1">
    <source>
        <dbReference type="EMBL" id="MBX6983109.1"/>
    </source>
</evidence>
<protein>
    <submittedName>
        <fullName evidence="1">Uncharacterized protein</fullName>
    </submittedName>
</protein>
<gene>
    <name evidence="1" type="ORF">EX242_22990</name>
</gene>
<evidence type="ECO:0000313" key="2">
    <source>
        <dbReference type="Proteomes" id="UP000824410"/>
    </source>
</evidence>
<dbReference type="EMBL" id="SHDO01000053">
    <property type="protein sequence ID" value="MBX6983109.1"/>
    <property type="molecule type" value="Genomic_DNA"/>
</dbReference>
<comment type="caution">
    <text evidence="1">The sequence shown here is derived from an EMBL/GenBank/DDBJ whole genome shotgun (WGS) entry which is preliminary data.</text>
</comment>
<proteinExistence type="predicted"/>
<reference evidence="1" key="1">
    <citation type="submission" date="2019-02" db="EMBL/GenBank/DDBJ databases">
        <title>Genomic characterization of isolates from hospital effluents in KZN, South Africa.</title>
        <authorList>
            <person name="Ntshobeni N."/>
            <person name="Allam M."/>
            <person name="Ismail A."/>
            <person name="Amoako D."/>
            <person name="Essack S."/>
            <person name="Chenia H."/>
        </authorList>
    </citation>
    <scope>NUCLEOTIDE SEQUENCE</scope>
    <source>
        <strain evidence="1">AFE97_S1</strain>
    </source>
</reference>
<sequence>MDHGHDYRALPHYTARQLTLFYEEIQKQQLIERQNRTQDIGVGFSGGKSLSAYLNRFKQLLMPR</sequence>
<organism evidence="1 2">
    <name type="scientific">Providencia rettgeri</name>
    <dbReference type="NCBI Taxonomy" id="587"/>
    <lineage>
        <taxon>Bacteria</taxon>
        <taxon>Pseudomonadati</taxon>
        <taxon>Pseudomonadota</taxon>
        <taxon>Gammaproteobacteria</taxon>
        <taxon>Enterobacterales</taxon>
        <taxon>Morganellaceae</taxon>
        <taxon>Providencia</taxon>
    </lineage>
</organism>
<accession>A0AAP2K3M6</accession>
<name>A0AAP2K3M6_PRORE</name>
<dbReference type="Proteomes" id="UP000824410">
    <property type="component" value="Unassembled WGS sequence"/>
</dbReference>